<dbReference type="OMA" id="YYVGPFE"/>
<name>A0A268NYB9_SHOCL</name>
<evidence type="ECO:0000313" key="4">
    <source>
        <dbReference type="Proteomes" id="UP000216207"/>
    </source>
</evidence>
<evidence type="ECO:0000259" key="2">
    <source>
        <dbReference type="Pfam" id="PF01910"/>
    </source>
</evidence>
<evidence type="ECO:0000256" key="1">
    <source>
        <dbReference type="ARBA" id="ARBA00010272"/>
    </source>
</evidence>
<gene>
    <name evidence="3" type="ORF">CHH72_12740</name>
</gene>
<dbReference type="InterPro" id="IPR002767">
    <property type="entry name" value="Thiamine_BP"/>
</dbReference>
<evidence type="ECO:0000313" key="3">
    <source>
        <dbReference type="EMBL" id="PAE88502.1"/>
    </source>
</evidence>
<comment type="caution">
    <text evidence="3">The sequence shown here is derived from an EMBL/GenBank/DDBJ whole genome shotgun (WGS) entry which is preliminary data.</text>
</comment>
<dbReference type="GO" id="GO:0005829">
    <property type="term" value="C:cytosol"/>
    <property type="evidence" value="ECO:0007669"/>
    <property type="project" value="TreeGrafter"/>
</dbReference>
<dbReference type="InterPro" id="IPR029756">
    <property type="entry name" value="MTH1187/YkoF-like"/>
</dbReference>
<proteinExistence type="inferred from homology"/>
<dbReference type="SUPFAM" id="SSF89957">
    <property type="entry name" value="MTH1187/YkoF-like"/>
    <property type="match status" value="1"/>
</dbReference>
<dbReference type="Gene3D" id="3.30.70.930">
    <property type="match status" value="1"/>
</dbReference>
<dbReference type="PANTHER" id="PTHR33777:SF1">
    <property type="entry name" value="UPF0045 PROTEIN ECM15"/>
    <property type="match status" value="1"/>
</dbReference>
<sequence length="93" mass="10067">MATMLAGIQLIPNGKEDHTGGIANKVIDVIEQSGLRHRVGPLETVVEGDFDSLMALLRDVHQQAVQAGAEEVLTNVKMHYRTSGVSLEDKQST</sequence>
<reference evidence="3 4" key="1">
    <citation type="submission" date="2017-07" db="EMBL/GenBank/DDBJ databases">
        <title>Isolation and whole genome analysis of endospore-forming bacteria from heroin.</title>
        <authorList>
            <person name="Kalinowski J."/>
            <person name="Ahrens B."/>
            <person name="Al-Dilaimi A."/>
            <person name="Winkler A."/>
            <person name="Wibberg D."/>
            <person name="Schleenbecker U."/>
            <person name="Ruckert C."/>
            <person name="Wolfel R."/>
            <person name="Grass G."/>
        </authorList>
    </citation>
    <scope>NUCLEOTIDE SEQUENCE [LARGE SCALE GENOMIC DNA]</scope>
    <source>
        <strain evidence="3 4">7539</strain>
    </source>
</reference>
<dbReference type="Proteomes" id="UP000216207">
    <property type="component" value="Unassembled WGS sequence"/>
</dbReference>
<dbReference type="Pfam" id="PF01910">
    <property type="entry name" value="Thiamine_BP"/>
    <property type="match status" value="1"/>
</dbReference>
<dbReference type="AlphaFoldDB" id="A0A268NYB9"/>
<dbReference type="RefSeq" id="WP_011245445.1">
    <property type="nucleotide sequence ID" value="NZ_BOQQ01000007.1"/>
</dbReference>
<dbReference type="PANTHER" id="PTHR33777">
    <property type="entry name" value="UPF0045 PROTEIN ECM15"/>
    <property type="match status" value="1"/>
</dbReference>
<dbReference type="InterPro" id="IPR051614">
    <property type="entry name" value="UPF0045_domain"/>
</dbReference>
<accession>A0A268NYB9</accession>
<feature type="domain" description="Thiamine-binding protein" evidence="2">
    <location>
        <begin position="7"/>
        <end position="91"/>
    </location>
</feature>
<protein>
    <submittedName>
        <fullName evidence="3">Thiamine-binding protein</fullName>
    </submittedName>
</protein>
<organism evidence="3 4">
    <name type="scientific">Shouchella clausii</name>
    <name type="common">Alkalihalobacillus clausii</name>
    <dbReference type="NCBI Taxonomy" id="79880"/>
    <lineage>
        <taxon>Bacteria</taxon>
        <taxon>Bacillati</taxon>
        <taxon>Bacillota</taxon>
        <taxon>Bacilli</taxon>
        <taxon>Bacillales</taxon>
        <taxon>Bacillaceae</taxon>
        <taxon>Shouchella</taxon>
    </lineage>
</organism>
<dbReference type="EMBL" id="NPCC01000015">
    <property type="protein sequence ID" value="PAE88502.1"/>
    <property type="molecule type" value="Genomic_DNA"/>
</dbReference>
<comment type="similarity">
    <text evidence="1">Belongs to the UPF0045 family.</text>
</comment>